<sequence>MRSFTCCTAQASRRLSPCFGIFAATSNERLRVSAAEDAPGRNAVCSPYENSTQQEFIMSTSRNEPHDTRQTAGKNQPLKEHRPGVNKTEEKIDEAVENTFPASDPPSMGGSTRIDPAQPVSRETDPGASSPADTAQNAQDTREKRHHPPSENALESSQDKNPIPQDSVRK</sequence>
<feature type="compositionally biased region" description="Basic and acidic residues" evidence="1">
    <location>
        <begin position="77"/>
        <end position="94"/>
    </location>
</feature>
<dbReference type="EMBL" id="JACIIK010000002">
    <property type="protein sequence ID" value="MBB6200239.1"/>
    <property type="molecule type" value="Genomic_DNA"/>
</dbReference>
<organism evidence="2 3">
    <name type="scientific">Paraburkholderia fungorum</name>
    <dbReference type="NCBI Taxonomy" id="134537"/>
    <lineage>
        <taxon>Bacteria</taxon>
        <taxon>Pseudomonadati</taxon>
        <taxon>Pseudomonadota</taxon>
        <taxon>Betaproteobacteria</taxon>
        <taxon>Burkholderiales</taxon>
        <taxon>Burkholderiaceae</taxon>
        <taxon>Paraburkholderia</taxon>
    </lineage>
</organism>
<dbReference type="AlphaFoldDB" id="A0AAW3UNM6"/>
<reference evidence="2 3" key="1">
    <citation type="submission" date="2020-08" db="EMBL/GenBank/DDBJ databases">
        <title>Genomic Encyclopedia of Type Strains, Phase IV (KMG-V): Genome sequencing to study the core and pangenomes of soil and plant-associated prokaryotes.</title>
        <authorList>
            <person name="Whitman W."/>
        </authorList>
    </citation>
    <scope>NUCLEOTIDE SEQUENCE [LARGE SCALE GENOMIC DNA]</scope>
    <source>
        <strain evidence="2 3">SEMIA 4013</strain>
    </source>
</reference>
<name>A0AAW3UNM6_9BURK</name>
<gene>
    <name evidence="2" type="ORF">GGD69_001085</name>
</gene>
<evidence type="ECO:0000313" key="3">
    <source>
        <dbReference type="Proteomes" id="UP000518681"/>
    </source>
</evidence>
<feature type="region of interest" description="Disordered" evidence="1">
    <location>
        <begin position="60"/>
        <end position="170"/>
    </location>
</feature>
<proteinExistence type="predicted"/>
<dbReference type="Proteomes" id="UP000518681">
    <property type="component" value="Unassembled WGS sequence"/>
</dbReference>
<evidence type="ECO:0000313" key="2">
    <source>
        <dbReference type="EMBL" id="MBB6200239.1"/>
    </source>
</evidence>
<accession>A0AAW3UNM6</accession>
<comment type="caution">
    <text evidence="2">The sequence shown here is derived from an EMBL/GenBank/DDBJ whole genome shotgun (WGS) entry which is preliminary data.</text>
</comment>
<evidence type="ECO:0000256" key="1">
    <source>
        <dbReference type="SAM" id="MobiDB-lite"/>
    </source>
</evidence>
<protein>
    <submittedName>
        <fullName evidence="2">Uncharacterized protein</fullName>
    </submittedName>
</protein>